<reference evidence="2" key="2">
    <citation type="submission" date="2015-01" db="EMBL/GenBank/DDBJ databases">
        <title>Evolutionary Origins and Diversification of the Mycorrhizal Mutualists.</title>
        <authorList>
            <consortium name="DOE Joint Genome Institute"/>
            <consortium name="Mycorrhizal Genomics Consortium"/>
            <person name="Kohler A."/>
            <person name="Kuo A."/>
            <person name="Nagy L.G."/>
            <person name="Floudas D."/>
            <person name="Copeland A."/>
            <person name="Barry K.W."/>
            <person name="Cichocki N."/>
            <person name="Veneault-Fourrey C."/>
            <person name="LaButti K."/>
            <person name="Lindquist E.A."/>
            <person name="Lipzen A."/>
            <person name="Lundell T."/>
            <person name="Morin E."/>
            <person name="Murat C."/>
            <person name="Riley R."/>
            <person name="Ohm R."/>
            <person name="Sun H."/>
            <person name="Tunlid A."/>
            <person name="Henrissat B."/>
            <person name="Grigoriev I.V."/>
            <person name="Hibbett D.S."/>
            <person name="Martin F."/>
        </authorList>
    </citation>
    <scope>NUCLEOTIDE SEQUENCE [LARGE SCALE GENOMIC DNA]</scope>
    <source>
        <strain evidence="2">LaAM-08-1</strain>
    </source>
</reference>
<evidence type="ECO:0000313" key="1">
    <source>
        <dbReference type="EMBL" id="KIJ95164.1"/>
    </source>
</evidence>
<dbReference type="HOGENOM" id="CLU_2469446_0_0_1"/>
<name>A0A0C9WJR7_9AGAR</name>
<evidence type="ECO:0000313" key="2">
    <source>
        <dbReference type="Proteomes" id="UP000054477"/>
    </source>
</evidence>
<gene>
    <name evidence="1" type="ORF">K443DRAFT_11565</name>
</gene>
<dbReference type="AlphaFoldDB" id="A0A0C9WJR7"/>
<keyword evidence="2" id="KW-1185">Reference proteome</keyword>
<sequence length="88" mass="9821">MARLLSVVGLESVRFISVSLPLRLLGGKSSDDYLVIDRIVQSTLHASNGRFNKILLTNGRRIDRLHLVATSDDFNFCVDPAPKLNVER</sequence>
<accession>A0A0C9WJR7</accession>
<protein>
    <submittedName>
        <fullName evidence="1">Uncharacterized protein</fullName>
    </submittedName>
</protein>
<dbReference type="Proteomes" id="UP000054477">
    <property type="component" value="Unassembled WGS sequence"/>
</dbReference>
<reference evidence="1 2" key="1">
    <citation type="submission" date="2014-04" db="EMBL/GenBank/DDBJ databases">
        <authorList>
            <consortium name="DOE Joint Genome Institute"/>
            <person name="Kuo A."/>
            <person name="Kohler A."/>
            <person name="Nagy L.G."/>
            <person name="Floudas D."/>
            <person name="Copeland A."/>
            <person name="Barry K.W."/>
            <person name="Cichocki N."/>
            <person name="Veneault-Fourrey C."/>
            <person name="LaButti K."/>
            <person name="Lindquist E.A."/>
            <person name="Lipzen A."/>
            <person name="Lundell T."/>
            <person name="Morin E."/>
            <person name="Murat C."/>
            <person name="Sun H."/>
            <person name="Tunlid A."/>
            <person name="Henrissat B."/>
            <person name="Grigoriev I.V."/>
            <person name="Hibbett D.S."/>
            <person name="Martin F."/>
            <person name="Nordberg H.P."/>
            <person name="Cantor M.N."/>
            <person name="Hua S.X."/>
        </authorList>
    </citation>
    <scope>NUCLEOTIDE SEQUENCE [LARGE SCALE GENOMIC DNA]</scope>
    <source>
        <strain evidence="1 2">LaAM-08-1</strain>
    </source>
</reference>
<dbReference type="EMBL" id="KN838765">
    <property type="protein sequence ID" value="KIJ95164.1"/>
    <property type="molecule type" value="Genomic_DNA"/>
</dbReference>
<proteinExistence type="predicted"/>
<organism evidence="1 2">
    <name type="scientific">Laccaria amethystina LaAM-08-1</name>
    <dbReference type="NCBI Taxonomy" id="1095629"/>
    <lineage>
        <taxon>Eukaryota</taxon>
        <taxon>Fungi</taxon>
        <taxon>Dikarya</taxon>
        <taxon>Basidiomycota</taxon>
        <taxon>Agaricomycotina</taxon>
        <taxon>Agaricomycetes</taxon>
        <taxon>Agaricomycetidae</taxon>
        <taxon>Agaricales</taxon>
        <taxon>Agaricineae</taxon>
        <taxon>Hydnangiaceae</taxon>
        <taxon>Laccaria</taxon>
    </lineage>
</organism>